<evidence type="ECO:0000256" key="3">
    <source>
        <dbReference type="ARBA" id="ARBA00004496"/>
    </source>
</evidence>
<evidence type="ECO:0000256" key="8">
    <source>
        <dbReference type="ARBA" id="ARBA00015431"/>
    </source>
</evidence>
<comment type="caution">
    <text evidence="22">The sequence shown here is derived from an EMBL/GenBank/DDBJ whole genome shotgun (WGS) entry which is preliminary data.</text>
</comment>
<keyword evidence="23" id="KW-1185">Reference proteome</keyword>
<evidence type="ECO:0000256" key="13">
    <source>
        <dbReference type="ARBA" id="ARBA00022695"/>
    </source>
</evidence>
<dbReference type="GO" id="GO:0003919">
    <property type="term" value="F:FMN adenylyltransferase activity"/>
    <property type="evidence" value="ECO:0007669"/>
    <property type="project" value="UniProtKB-EC"/>
</dbReference>
<evidence type="ECO:0000313" key="23">
    <source>
        <dbReference type="Proteomes" id="UP001208570"/>
    </source>
</evidence>
<evidence type="ECO:0000256" key="19">
    <source>
        <dbReference type="ARBA" id="ARBA00031871"/>
    </source>
</evidence>
<comment type="pathway">
    <text evidence="4">Cofactor biosynthesis; FAD biosynthesis; FAD from FMN: step 1/1.</text>
</comment>
<evidence type="ECO:0000256" key="9">
    <source>
        <dbReference type="ARBA" id="ARBA00022490"/>
    </source>
</evidence>
<evidence type="ECO:0000256" key="10">
    <source>
        <dbReference type="ARBA" id="ARBA00022630"/>
    </source>
</evidence>
<comment type="similarity">
    <text evidence="6">In the N-terminal section; belongs to the MoaB/Mog family.</text>
</comment>
<evidence type="ECO:0000256" key="12">
    <source>
        <dbReference type="ARBA" id="ARBA00022679"/>
    </source>
</evidence>
<dbReference type="Gene3D" id="3.40.50.620">
    <property type="entry name" value="HUPs"/>
    <property type="match status" value="1"/>
</dbReference>
<protein>
    <recommendedName>
        <fullName evidence="8">FAD synthase</fullName>
        <ecNumber evidence="7">2.7.7.2</ecNumber>
    </recommendedName>
    <alternativeName>
        <fullName evidence="17">FAD pyrophosphorylase</fullName>
    </alternativeName>
    <alternativeName>
        <fullName evidence="19">FMN adenylyltransferase</fullName>
    </alternativeName>
    <alternativeName>
        <fullName evidence="18">Flavin adenine dinucleotide synthase</fullName>
    </alternativeName>
</protein>
<dbReference type="GO" id="GO:0005737">
    <property type="term" value="C:cytoplasm"/>
    <property type="evidence" value="ECO:0007669"/>
    <property type="project" value="UniProtKB-SubCell"/>
</dbReference>
<evidence type="ECO:0000256" key="14">
    <source>
        <dbReference type="ARBA" id="ARBA00022741"/>
    </source>
</evidence>
<evidence type="ECO:0000256" key="1">
    <source>
        <dbReference type="ARBA" id="ARBA00001946"/>
    </source>
</evidence>
<evidence type="ECO:0000256" key="18">
    <source>
        <dbReference type="ARBA" id="ARBA00031676"/>
    </source>
</evidence>
<evidence type="ECO:0000256" key="6">
    <source>
        <dbReference type="ARBA" id="ARBA00007589"/>
    </source>
</evidence>
<organism evidence="22 23">
    <name type="scientific">Paralvinella palmiformis</name>
    <dbReference type="NCBI Taxonomy" id="53620"/>
    <lineage>
        <taxon>Eukaryota</taxon>
        <taxon>Metazoa</taxon>
        <taxon>Spiralia</taxon>
        <taxon>Lophotrochozoa</taxon>
        <taxon>Annelida</taxon>
        <taxon>Polychaeta</taxon>
        <taxon>Sedentaria</taxon>
        <taxon>Canalipalpata</taxon>
        <taxon>Terebellida</taxon>
        <taxon>Terebelliformia</taxon>
        <taxon>Alvinellidae</taxon>
        <taxon>Paralvinella</taxon>
    </lineage>
</organism>
<evidence type="ECO:0000313" key="22">
    <source>
        <dbReference type="EMBL" id="KAK2142926.1"/>
    </source>
</evidence>
<evidence type="ECO:0000256" key="4">
    <source>
        <dbReference type="ARBA" id="ARBA00004726"/>
    </source>
</evidence>
<dbReference type="Pfam" id="PF00994">
    <property type="entry name" value="MoCF_biosynth"/>
    <property type="match status" value="1"/>
</dbReference>
<evidence type="ECO:0000256" key="2">
    <source>
        <dbReference type="ARBA" id="ARBA00003316"/>
    </source>
</evidence>
<dbReference type="PANTHER" id="PTHR23293">
    <property type="entry name" value="FAD SYNTHETASE-RELATED FMN ADENYLYLTRANSFERASE"/>
    <property type="match status" value="1"/>
</dbReference>
<evidence type="ECO:0000256" key="15">
    <source>
        <dbReference type="ARBA" id="ARBA00022827"/>
    </source>
</evidence>
<dbReference type="GO" id="GO:0006747">
    <property type="term" value="P:FAD biosynthetic process"/>
    <property type="evidence" value="ECO:0007669"/>
    <property type="project" value="TreeGrafter"/>
</dbReference>
<keyword evidence="10" id="KW-0285">Flavoprotein</keyword>
<keyword evidence="9" id="KW-0963">Cytoplasm</keyword>
<dbReference type="CDD" id="cd23948">
    <property type="entry name" value="FAD_synthase"/>
    <property type="match status" value="1"/>
</dbReference>
<dbReference type="SUPFAM" id="SSF53218">
    <property type="entry name" value="Molybdenum cofactor biosynthesis proteins"/>
    <property type="match status" value="1"/>
</dbReference>
<dbReference type="SUPFAM" id="SSF52402">
    <property type="entry name" value="Adenine nucleotide alpha hydrolases-like"/>
    <property type="match status" value="1"/>
</dbReference>
<reference evidence="22" key="1">
    <citation type="journal article" date="2023" name="Mol. Biol. Evol.">
        <title>Third-Generation Sequencing Reveals the Adaptive Role of the Epigenome in Three Deep-Sea Polychaetes.</title>
        <authorList>
            <person name="Perez M."/>
            <person name="Aroh O."/>
            <person name="Sun Y."/>
            <person name="Lan Y."/>
            <person name="Juniper S.K."/>
            <person name="Young C.R."/>
            <person name="Angers B."/>
            <person name="Qian P.Y."/>
        </authorList>
    </citation>
    <scope>NUCLEOTIDE SEQUENCE</scope>
    <source>
        <strain evidence="22">P08H-3</strain>
    </source>
</reference>
<keyword evidence="12" id="KW-0808">Transferase</keyword>
<keyword evidence="15" id="KW-0274">FAD</keyword>
<evidence type="ECO:0000256" key="17">
    <source>
        <dbReference type="ARBA" id="ARBA00031145"/>
    </source>
</evidence>
<dbReference type="EMBL" id="JAODUP010000897">
    <property type="protein sequence ID" value="KAK2142926.1"/>
    <property type="molecule type" value="Genomic_DNA"/>
</dbReference>
<dbReference type="PANTHER" id="PTHR23293:SF9">
    <property type="entry name" value="FAD SYNTHASE"/>
    <property type="match status" value="1"/>
</dbReference>
<evidence type="ECO:0000256" key="20">
    <source>
        <dbReference type="ARBA" id="ARBA00049494"/>
    </source>
</evidence>
<evidence type="ECO:0000256" key="11">
    <source>
        <dbReference type="ARBA" id="ARBA00022643"/>
    </source>
</evidence>
<evidence type="ECO:0000259" key="21">
    <source>
        <dbReference type="SMART" id="SM00852"/>
    </source>
</evidence>
<dbReference type="InterPro" id="IPR001453">
    <property type="entry name" value="MoaB/Mog_dom"/>
</dbReference>
<accession>A0AAD9IYI1</accession>
<feature type="domain" description="MoaB/Mog" evidence="21">
    <location>
        <begin position="45"/>
        <end position="211"/>
    </location>
</feature>
<comment type="function">
    <text evidence="2">Catalyzes the adenylation of flavin mononucleotide (FMN) to form flavin adenine dinucleotide (FAD) coenzyme.</text>
</comment>
<sequence>MNVLFRKTNAISGKLSAASRISVLNNHFCPRNHLFNMADNNPTAGIIIIGDEILKGHVMDTNSRFLSRRLFALGVKVKKISVISDDLDVIAKEVAEFSQSFTHVITSGGVGPTHDDLTFEGVAKAFGEEVVAHPELVDLCKEFFGTDDLKSPKLKMALIPKSAKLHFGMNKQTKQIAKYPLVNIRNVYMFPGVPQLLEKSFDMLQSIFANPHTIFHVREVYVDRDEVLITPIINDTDARFHDRVVLGSYPDFYNSYYKVKLTLESDNQQNVDEAQKFLMENLPHGSVVNYEKDPCGTASEHVYGIIKTEDSSHLAVNVRHATRVIEQAFEKYKPEELCIGFNGGKDCTALLHLTYAVYRTKYPDETRRLQALYIRRGQPFPEIELFTKIAKDNYHLEIITIHDKIKEALFELKSTHPTLKAVIMGTRRSDPYCENLEEFSPTDPGWAEYMRINPILDWSYKDVWTFIRTFNIPYCSLYDRGYTSLGSMENTHPNPGLQVVDSKGIISYKPAYMLANGDSERAGRN</sequence>
<evidence type="ECO:0000256" key="7">
    <source>
        <dbReference type="ARBA" id="ARBA00012393"/>
    </source>
</evidence>
<keyword evidence="16" id="KW-0067">ATP-binding</keyword>
<keyword evidence="13" id="KW-0548">Nucleotidyltransferase</keyword>
<evidence type="ECO:0000256" key="16">
    <source>
        <dbReference type="ARBA" id="ARBA00022840"/>
    </source>
</evidence>
<name>A0AAD9IYI1_9ANNE</name>
<dbReference type="EC" id="2.7.7.2" evidence="7"/>
<dbReference type="Proteomes" id="UP001208570">
    <property type="component" value="Unassembled WGS sequence"/>
</dbReference>
<dbReference type="Gene3D" id="3.40.980.10">
    <property type="entry name" value="MoaB/Mog-like domain"/>
    <property type="match status" value="1"/>
</dbReference>
<dbReference type="CDD" id="cd00885">
    <property type="entry name" value="cinA"/>
    <property type="match status" value="1"/>
</dbReference>
<dbReference type="Pfam" id="PF24102">
    <property type="entry name" value="FLAD1_M"/>
    <property type="match status" value="1"/>
</dbReference>
<keyword evidence="14" id="KW-0547">Nucleotide-binding</keyword>
<comment type="similarity">
    <text evidence="5">In the C-terminal section; belongs to the PAPS reductase family. FAD1 subfamily.</text>
</comment>
<dbReference type="InterPro" id="IPR036425">
    <property type="entry name" value="MoaB/Mog-like_dom_sf"/>
</dbReference>
<dbReference type="InterPro" id="IPR056596">
    <property type="entry name" value="FLAD1_M"/>
</dbReference>
<evidence type="ECO:0000256" key="5">
    <source>
        <dbReference type="ARBA" id="ARBA00006749"/>
    </source>
</evidence>
<comment type="subcellular location">
    <subcellularLocation>
        <location evidence="3">Cytoplasm</location>
    </subcellularLocation>
</comment>
<proteinExistence type="inferred from homology"/>
<comment type="catalytic activity">
    <reaction evidence="20">
        <text>FMN + ATP + H(+) = FAD + diphosphate</text>
        <dbReference type="Rhea" id="RHEA:17237"/>
        <dbReference type="ChEBI" id="CHEBI:15378"/>
        <dbReference type="ChEBI" id="CHEBI:30616"/>
        <dbReference type="ChEBI" id="CHEBI:33019"/>
        <dbReference type="ChEBI" id="CHEBI:57692"/>
        <dbReference type="ChEBI" id="CHEBI:58210"/>
        <dbReference type="EC" id="2.7.7.2"/>
    </reaction>
</comment>
<dbReference type="SMART" id="SM00852">
    <property type="entry name" value="MoCF_biosynth"/>
    <property type="match status" value="1"/>
</dbReference>
<dbReference type="Pfam" id="PF01507">
    <property type="entry name" value="PAPS_reduct"/>
    <property type="match status" value="1"/>
</dbReference>
<dbReference type="GO" id="GO:0005524">
    <property type="term" value="F:ATP binding"/>
    <property type="evidence" value="ECO:0007669"/>
    <property type="project" value="UniProtKB-KW"/>
</dbReference>
<comment type="cofactor">
    <cofactor evidence="1">
        <name>Mg(2+)</name>
        <dbReference type="ChEBI" id="CHEBI:18420"/>
    </cofactor>
</comment>
<dbReference type="AlphaFoldDB" id="A0AAD9IYI1"/>
<dbReference type="FunFam" id="3.40.50.620:FF:000113">
    <property type="entry name" value="FAD synthase"/>
    <property type="match status" value="1"/>
</dbReference>
<keyword evidence="11" id="KW-0288">FMN</keyword>
<gene>
    <name evidence="22" type="ORF">LSH36_897g01055</name>
</gene>
<dbReference type="InterPro" id="IPR014729">
    <property type="entry name" value="Rossmann-like_a/b/a_fold"/>
</dbReference>
<dbReference type="InterPro" id="IPR002500">
    <property type="entry name" value="PAPS_reduct_dom"/>
</dbReference>